<feature type="binding site" evidence="12">
    <location>
        <position position="348"/>
    </location>
    <ligand>
        <name>substrate</name>
    </ligand>
</feature>
<keyword evidence="7 13" id="KW-0106">Calcium</keyword>
<evidence type="ECO:0000256" key="3">
    <source>
        <dbReference type="ARBA" id="ARBA00004782"/>
    </source>
</evidence>
<evidence type="ECO:0000256" key="12">
    <source>
        <dbReference type="PIRSR" id="PIRSR605959-2"/>
    </source>
</evidence>
<feature type="active site" description="Proton acceptor" evidence="11">
    <location>
        <position position="134"/>
    </location>
</feature>
<evidence type="ECO:0000256" key="1">
    <source>
        <dbReference type="ARBA" id="ARBA00001913"/>
    </source>
</evidence>
<keyword evidence="5 13" id="KW-0479">Metal-binding</keyword>
<proteinExistence type="predicted"/>
<feature type="binding site" evidence="13">
    <location>
        <position position="237"/>
    </location>
    <ligand>
        <name>Ca(2+)</name>
        <dbReference type="ChEBI" id="CHEBI:29108"/>
    </ligand>
</feature>
<name>A0A7G9RD38_9ACTN</name>
<keyword evidence="9" id="KW-0828">Tyrosine catabolism</keyword>
<evidence type="ECO:0000313" key="17">
    <source>
        <dbReference type="Proteomes" id="UP000515947"/>
    </source>
</evidence>
<evidence type="ECO:0000256" key="5">
    <source>
        <dbReference type="ARBA" id="ARBA00022723"/>
    </source>
</evidence>
<feature type="binding site" evidence="13">
    <location>
        <position position="205"/>
    </location>
    <ligand>
        <name>Ca(2+)</name>
        <dbReference type="ChEBI" id="CHEBI:29108"/>
    </ligand>
</feature>
<evidence type="ECO:0000256" key="4">
    <source>
        <dbReference type="ARBA" id="ARBA00012094"/>
    </source>
</evidence>
<dbReference type="InterPro" id="IPR005959">
    <property type="entry name" value="Fumarylacetoacetase"/>
</dbReference>
<gene>
    <name evidence="16" type="primary">fahA</name>
    <name evidence="16" type="ORF">H9L09_03485</name>
</gene>
<dbReference type="InterPro" id="IPR015377">
    <property type="entry name" value="Fumarylacetoacetase_N"/>
</dbReference>
<feature type="binding site" evidence="13">
    <location>
        <position position="237"/>
    </location>
    <ligand>
        <name>Mg(2+)</name>
        <dbReference type="ChEBI" id="CHEBI:18420"/>
    </ligand>
</feature>
<dbReference type="PANTHER" id="PTHR43069:SF2">
    <property type="entry name" value="FUMARYLACETOACETASE"/>
    <property type="match status" value="1"/>
</dbReference>
<feature type="binding site" evidence="13">
    <location>
        <position position="257"/>
    </location>
    <ligand>
        <name>Mg(2+)</name>
        <dbReference type="ChEBI" id="CHEBI:18420"/>
    </ligand>
</feature>
<evidence type="ECO:0000256" key="9">
    <source>
        <dbReference type="ARBA" id="ARBA00022878"/>
    </source>
</evidence>
<organism evidence="16 17">
    <name type="scientific">Nocardioides mesophilus</name>
    <dbReference type="NCBI Taxonomy" id="433659"/>
    <lineage>
        <taxon>Bacteria</taxon>
        <taxon>Bacillati</taxon>
        <taxon>Actinomycetota</taxon>
        <taxon>Actinomycetes</taxon>
        <taxon>Propionibacteriales</taxon>
        <taxon>Nocardioidaceae</taxon>
        <taxon>Nocardioides</taxon>
    </lineage>
</organism>
<dbReference type="GO" id="GO:0004334">
    <property type="term" value="F:fumarylacetoacetase activity"/>
    <property type="evidence" value="ECO:0007669"/>
    <property type="project" value="UniProtKB-EC"/>
</dbReference>
<evidence type="ECO:0000259" key="14">
    <source>
        <dbReference type="Pfam" id="PF01557"/>
    </source>
</evidence>
<feature type="binding site" evidence="13">
    <location>
        <position position="261"/>
    </location>
    <ligand>
        <name>Mg(2+)</name>
        <dbReference type="ChEBI" id="CHEBI:18420"/>
    </ligand>
</feature>
<comment type="cofactor">
    <cofactor evidence="1 13">
        <name>Ca(2+)</name>
        <dbReference type="ChEBI" id="CHEBI:29108"/>
    </cofactor>
</comment>
<dbReference type="InterPro" id="IPR036462">
    <property type="entry name" value="Fumarylacetoacetase_N_sf"/>
</dbReference>
<dbReference type="GO" id="GO:0006572">
    <property type="term" value="P:L-tyrosine catabolic process"/>
    <property type="evidence" value="ECO:0007669"/>
    <property type="project" value="UniProtKB-KW"/>
</dbReference>
<keyword evidence="8 13" id="KW-0460">Magnesium</keyword>
<evidence type="ECO:0000259" key="15">
    <source>
        <dbReference type="Pfam" id="PF09298"/>
    </source>
</evidence>
<keyword evidence="17" id="KW-1185">Reference proteome</keyword>
<dbReference type="UniPathway" id="UPA00139">
    <property type="reaction ID" value="UER00341"/>
</dbReference>
<dbReference type="Pfam" id="PF01557">
    <property type="entry name" value="FAA_hydrolase"/>
    <property type="match status" value="1"/>
</dbReference>
<keyword evidence="10" id="KW-0585">Phenylalanine catabolism</keyword>
<comment type="cofactor">
    <cofactor evidence="2 13">
        <name>Mg(2+)</name>
        <dbReference type="ChEBI" id="CHEBI:18420"/>
    </cofactor>
</comment>
<dbReference type="GO" id="GO:1902000">
    <property type="term" value="P:homogentisate catabolic process"/>
    <property type="evidence" value="ECO:0007669"/>
    <property type="project" value="TreeGrafter"/>
</dbReference>
<dbReference type="NCBIfam" id="TIGR01266">
    <property type="entry name" value="fum_ac_acetase"/>
    <property type="match status" value="1"/>
</dbReference>
<evidence type="ECO:0000256" key="8">
    <source>
        <dbReference type="ARBA" id="ARBA00022842"/>
    </source>
</evidence>
<feature type="binding site" evidence="12">
    <location>
        <position position="244"/>
    </location>
    <ligand>
        <name>substrate</name>
    </ligand>
</feature>
<dbReference type="EMBL" id="CP060713">
    <property type="protein sequence ID" value="QNN53513.1"/>
    <property type="molecule type" value="Genomic_DNA"/>
</dbReference>
<feature type="binding site" evidence="12">
    <location>
        <position position="143"/>
    </location>
    <ligand>
        <name>substrate</name>
    </ligand>
</feature>
<dbReference type="Gene3D" id="3.90.850.10">
    <property type="entry name" value="Fumarylacetoacetase-like, C-terminal domain"/>
    <property type="match status" value="1"/>
</dbReference>
<dbReference type="Pfam" id="PF09298">
    <property type="entry name" value="FAA_hydrolase_N"/>
    <property type="match status" value="1"/>
</dbReference>
<dbReference type="GO" id="GO:0046872">
    <property type="term" value="F:metal ion binding"/>
    <property type="evidence" value="ECO:0007669"/>
    <property type="project" value="UniProtKB-KW"/>
</dbReference>
<feature type="binding site" evidence="12">
    <location>
        <position position="248"/>
    </location>
    <ligand>
        <name>substrate</name>
    </ligand>
</feature>
<dbReference type="AlphaFoldDB" id="A0A7G9RD38"/>
<evidence type="ECO:0000256" key="13">
    <source>
        <dbReference type="PIRSR" id="PIRSR605959-3"/>
    </source>
</evidence>
<dbReference type="KEGG" id="nmes:H9L09_03485"/>
<keyword evidence="6 16" id="KW-0378">Hydrolase</keyword>
<feature type="domain" description="Fumarylacetoacetase-like C-terminal" evidence="14">
    <location>
        <begin position="126"/>
        <end position="393"/>
    </location>
</feature>
<evidence type="ECO:0000256" key="6">
    <source>
        <dbReference type="ARBA" id="ARBA00022801"/>
    </source>
</evidence>
<reference evidence="16 17" key="1">
    <citation type="submission" date="2020-08" db="EMBL/GenBank/DDBJ databases">
        <title>Genome sequence of Nocardioides mesophilus KACC 16243T.</title>
        <authorList>
            <person name="Hyun D.-W."/>
            <person name="Bae J.-W."/>
        </authorList>
    </citation>
    <scope>NUCLEOTIDE SEQUENCE [LARGE SCALE GENOMIC DNA]</scope>
    <source>
        <strain evidence="16 17">KACC 16243</strain>
    </source>
</reference>
<evidence type="ECO:0000256" key="10">
    <source>
        <dbReference type="ARBA" id="ARBA00023232"/>
    </source>
</evidence>
<dbReference type="EC" id="3.7.1.2" evidence="4"/>
<evidence type="ECO:0000256" key="7">
    <source>
        <dbReference type="ARBA" id="ARBA00022837"/>
    </source>
</evidence>
<dbReference type="RefSeq" id="WP_187579355.1">
    <property type="nucleotide sequence ID" value="NZ_CP060713.1"/>
</dbReference>
<evidence type="ECO:0000313" key="16">
    <source>
        <dbReference type="EMBL" id="QNN53513.1"/>
    </source>
</evidence>
<dbReference type="SUPFAM" id="SSF56529">
    <property type="entry name" value="FAH"/>
    <property type="match status" value="1"/>
</dbReference>
<feature type="binding site" evidence="13">
    <location>
        <position position="203"/>
    </location>
    <ligand>
        <name>Ca(2+)</name>
        <dbReference type="ChEBI" id="CHEBI:29108"/>
    </ligand>
</feature>
<evidence type="ECO:0000256" key="11">
    <source>
        <dbReference type="PIRSR" id="PIRSR605959-1"/>
    </source>
</evidence>
<evidence type="ECO:0000256" key="2">
    <source>
        <dbReference type="ARBA" id="ARBA00001946"/>
    </source>
</evidence>
<comment type="pathway">
    <text evidence="3">Amino-acid degradation; L-phenylalanine degradation; acetoacetate and fumarate from L-phenylalanine: step 6/6.</text>
</comment>
<sequence>MSPESTHPAPTWVEGAAGSLWDVDNLPYGVFGPRDSDEPARVGVRVGDLVLDLAPVAAAEMLEVAHVFEAPSLNPLLSLGRGSWSAVRQWAVSLLTDEAARGLVEPHLLPVAEVELQLPFQVADYVDFYCSLEHASNVGRIFRPDDEPLKPNWRHLPVGYHGRAGTVVVSGTGVRRPCGQRLTPGADGPPQPSYGPSTRLDIETELGFVVGAPTAIGERVGTAGFADHVFGVLPLNDWSARDIQAWEYVPLGPFLGKSFATSVAGWVTPLEALDAARVDLPGQQPEPLDYLRVGPGAGYDIDFEVLLDGETVARPPYASMYWSPAQMLAHLTVNGASLRAGDLFASGTVSGAERGQRGSLLELSWGGTEPFTAGGRERTFLEDGDTVTLRATAPGARGGRIALGEVTGTILPATG</sequence>
<feature type="domain" description="Fumarylacetoacetase N-terminal" evidence="15">
    <location>
        <begin position="25"/>
        <end position="119"/>
    </location>
</feature>
<dbReference type="SUPFAM" id="SSF63433">
    <property type="entry name" value="Fumarylacetoacetate hydrolase, FAH, N-terminal domain"/>
    <property type="match status" value="1"/>
</dbReference>
<protein>
    <recommendedName>
        <fullName evidence="4">fumarylacetoacetase</fullName>
        <ecNumber evidence="4">3.7.1.2</ecNumber>
    </recommendedName>
</protein>
<feature type="binding site" evidence="13">
    <location>
        <position position="127"/>
    </location>
    <ligand>
        <name>Ca(2+)</name>
        <dbReference type="ChEBI" id="CHEBI:29108"/>
    </ligand>
</feature>
<dbReference type="Gene3D" id="2.30.30.230">
    <property type="entry name" value="Fumarylacetoacetase, N-terminal domain"/>
    <property type="match status" value="1"/>
</dbReference>
<dbReference type="PANTHER" id="PTHR43069">
    <property type="entry name" value="FUMARYLACETOACETASE"/>
    <property type="match status" value="1"/>
</dbReference>
<accession>A0A7G9RD38</accession>
<feature type="binding site" evidence="12">
    <location>
        <position position="129"/>
    </location>
    <ligand>
        <name>substrate</name>
    </ligand>
</feature>
<dbReference type="InterPro" id="IPR036663">
    <property type="entry name" value="Fumarylacetoacetase_C_sf"/>
</dbReference>
<dbReference type="GO" id="GO:0006559">
    <property type="term" value="P:L-phenylalanine catabolic process"/>
    <property type="evidence" value="ECO:0007669"/>
    <property type="project" value="UniProtKB-UniPathway"/>
</dbReference>
<dbReference type="Proteomes" id="UP000515947">
    <property type="component" value="Chromosome"/>
</dbReference>
<dbReference type="InterPro" id="IPR011234">
    <property type="entry name" value="Fumarylacetoacetase-like_C"/>
</dbReference>